<dbReference type="EMBL" id="JASEJX010000016">
    <property type="protein sequence ID" value="KAK4513329.1"/>
    <property type="molecule type" value="Genomic_DNA"/>
</dbReference>
<dbReference type="InterPro" id="IPR011009">
    <property type="entry name" value="Kinase-like_dom_sf"/>
</dbReference>
<dbReference type="PROSITE" id="PS00108">
    <property type="entry name" value="PROTEIN_KINASE_ST"/>
    <property type="match status" value="1"/>
</dbReference>
<accession>A0AAN7DB51</accession>
<evidence type="ECO:0000256" key="6">
    <source>
        <dbReference type="ARBA" id="ARBA00022679"/>
    </source>
</evidence>
<dbReference type="SUPFAM" id="SSF56112">
    <property type="entry name" value="Protein kinase-like (PK-like)"/>
    <property type="match status" value="1"/>
</dbReference>
<feature type="compositionally biased region" description="Polar residues" evidence="13">
    <location>
        <begin position="1"/>
        <end position="14"/>
    </location>
</feature>
<dbReference type="FunFam" id="3.30.200.20:FF:000314">
    <property type="entry name" value="Serine/threonine protein kinase"/>
    <property type="match status" value="1"/>
</dbReference>
<dbReference type="PROSITE" id="PS00107">
    <property type="entry name" value="PROTEIN_KINASE_ATP"/>
    <property type="match status" value="1"/>
</dbReference>
<organism evidence="15 16">
    <name type="scientific">Mucor velutinosus</name>
    <dbReference type="NCBI Taxonomy" id="708070"/>
    <lineage>
        <taxon>Eukaryota</taxon>
        <taxon>Fungi</taxon>
        <taxon>Fungi incertae sedis</taxon>
        <taxon>Mucoromycota</taxon>
        <taxon>Mucoromycotina</taxon>
        <taxon>Mucoromycetes</taxon>
        <taxon>Mucorales</taxon>
        <taxon>Mucorineae</taxon>
        <taxon>Mucoraceae</taxon>
        <taxon>Mucor</taxon>
    </lineage>
</organism>
<dbReference type="GO" id="GO:0035556">
    <property type="term" value="P:intracellular signal transduction"/>
    <property type="evidence" value="ECO:0007669"/>
    <property type="project" value="TreeGrafter"/>
</dbReference>
<sequence length="912" mass="103750">MDSVNSAKQQQYDGQPTAAPTTSSLSAAGNAITTKETRHTAKDGNYHHQQHQEETEEEEPAAEGLLRLREDDHHHIDHNEESLHSFRFSSSNTFSIREELLQKKKRLHGTLPGHYATSELLVNRANTRNKTKTVGSPIISSKHHFRKSTQLAESPKRSISNGSSQSSHTTQSTSTPPTTEDEDDYEEEEEDTYVPHLHNRLKQQNQGILTTYDDWRIILTNSIAQDVLVSHLHHKMNEEQKLILVGKSVMDLIEPSYQNRLKSIIVKRRHELKRRDAEQNEAGMVLVCGNVIPIIKLDGTKSSASLWLKEKINESGNSVFIWIFEEVYESSITLTVDQQGTIESTLCEQGVLDLYDYSALDIIGKKLNFLVPSLEMQPAWQDSINKLRFFASQTKRGAQFPIIVRLLDNFTVQITSMPVIAGLMTIQSDGIIEGCNDIFVKYLFGFSQQDLVLKKNISQLLPQFPTLLKNLKRDDLLQQGLIINNTICRKLLPLPEQCKMVNKRLLTHTPNNQPLPILVALHRDGTPFEVQLQLKLVESSKQHKEGEEEDEYALWISFDREIAFKRFGHHHLISQAPPEKEHEKIAYSPTRTVVVIPPQAENKTKRSPSVISTSHEDTQPEQDADEGGGLKSPTSTQDIIYSAQTKSTSIDDYVILDSLGQGAYGLVKLAVKRNDPSQTNVVIKYVIKSRILVDCWTRDRKLGSVPVEIHILHTLRKYPHPNLGDMLDYFEDEDHYYIVMGLHGGGMDLFDYIELNDHGIPEQEIRRIFRQIALGVLHLHQHNIVHRDIKDENVVLGDNGGLRLIDFGSAAYLKPGRKYETFVGTLDYAAPEILRGHTYSGKPQDVWALGILLFTLVYRENPFYDIDEIMGRELRIPFVLSEGSVDLISKMLERDVEKRIDIQQVLAHPWLM</sequence>
<proteinExistence type="predicted"/>
<dbReference type="FunFam" id="1.10.510.10:FF:000320">
    <property type="entry name" value="Serine/threonine protein kinase"/>
    <property type="match status" value="1"/>
</dbReference>
<evidence type="ECO:0000313" key="15">
    <source>
        <dbReference type="EMBL" id="KAK4513329.1"/>
    </source>
</evidence>
<evidence type="ECO:0000256" key="7">
    <source>
        <dbReference type="ARBA" id="ARBA00022741"/>
    </source>
</evidence>
<feature type="compositionally biased region" description="Basic and acidic residues" evidence="13">
    <location>
        <begin position="35"/>
        <end position="53"/>
    </location>
</feature>
<dbReference type="SMART" id="SM00220">
    <property type="entry name" value="S_TKc"/>
    <property type="match status" value="1"/>
</dbReference>
<evidence type="ECO:0000256" key="4">
    <source>
        <dbReference type="ARBA" id="ARBA00022527"/>
    </source>
</evidence>
<evidence type="ECO:0000256" key="8">
    <source>
        <dbReference type="ARBA" id="ARBA00022777"/>
    </source>
</evidence>
<feature type="region of interest" description="Disordered" evidence="13">
    <location>
        <begin position="597"/>
        <end position="635"/>
    </location>
</feature>
<feature type="compositionally biased region" description="Low complexity" evidence="13">
    <location>
        <begin position="163"/>
        <end position="178"/>
    </location>
</feature>
<feature type="region of interest" description="Disordered" evidence="13">
    <location>
        <begin position="122"/>
        <end position="199"/>
    </location>
</feature>
<name>A0AAN7DB51_9FUNG</name>
<dbReference type="GeneID" id="89949009"/>
<dbReference type="PANTHER" id="PTHR24346">
    <property type="entry name" value="MAP/MICROTUBULE AFFINITY-REGULATING KINASE"/>
    <property type="match status" value="1"/>
</dbReference>
<gene>
    <name evidence="15" type="ORF">ATC70_005323</name>
</gene>
<evidence type="ECO:0000313" key="16">
    <source>
        <dbReference type="Proteomes" id="UP001304243"/>
    </source>
</evidence>
<feature type="region of interest" description="Disordered" evidence="13">
    <location>
        <begin position="1"/>
        <end position="61"/>
    </location>
</feature>
<dbReference type="GO" id="GO:0004674">
    <property type="term" value="F:protein serine/threonine kinase activity"/>
    <property type="evidence" value="ECO:0007669"/>
    <property type="project" value="UniProtKB-KW"/>
</dbReference>
<keyword evidence="4" id="KW-0723">Serine/threonine-protein kinase</keyword>
<dbReference type="Gene3D" id="3.30.450.20">
    <property type="entry name" value="PAS domain"/>
    <property type="match status" value="1"/>
</dbReference>
<dbReference type="InterPro" id="IPR017441">
    <property type="entry name" value="Protein_kinase_ATP_BS"/>
</dbReference>
<protein>
    <recommendedName>
        <fullName evidence="2">non-specific serine/threonine protein kinase</fullName>
        <ecNumber evidence="2">2.7.11.1</ecNumber>
    </recommendedName>
</protein>
<dbReference type="GO" id="GO:0005524">
    <property type="term" value="F:ATP binding"/>
    <property type="evidence" value="ECO:0007669"/>
    <property type="project" value="UniProtKB-UniRule"/>
</dbReference>
<dbReference type="Gene3D" id="1.10.510.10">
    <property type="entry name" value="Transferase(Phosphotransferase) domain 1"/>
    <property type="match status" value="1"/>
</dbReference>
<feature type="compositionally biased region" description="Low complexity" evidence="13">
    <location>
        <begin position="16"/>
        <end position="28"/>
    </location>
</feature>
<dbReference type="Pfam" id="PF00069">
    <property type="entry name" value="Pkinase"/>
    <property type="match status" value="1"/>
</dbReference>
<dbReference type="Gene3D" id="3.30.200.20">
    <property type="entry name" value="Phosphorylase Kinase, domain 1"/>
    <property type="match status" value="1"/>
</dbReference>
<dbReference type="PANTHER" id="PTHR24346:SF51">
    <property type="entry name" value="PAS DOMAIN-CONTAINING SERINE_THREONINE-PROTEIN KINASE"/>
    <property type="match status" value="1"/>
</dbReference>
<dbReference type="EC" id="2.7.11.1" evidence="2"/>
<evidence type="ECO:0000256" key="13">
    <source>
        <dbReference type="SAM" id="MobiDB-lite"/>
    </source>
</evidence>
<dbReference type="RefSeq" id="XP_064679995.1">
    <property type="nucleotide sequence ID" value="XM_064824618.1"/>
</dbReference>
<evidence type="ECO:0000256" key="2">
    <source>
        <dbReference type="ARBA" id="ARBA00012513"/>
    </source>
</evidence>
<feature type="binding site" evidence="12">
    <location>
        <position position="688"/>
    </location>
    <ligand>
        <name>ATP</name>
        <dbReference type="ChEBI" id="CHEBI:30616"/>
    </ligand>
</feature>
<dbReference type="InterPro" id="IPR008271">
    <property type="entry name" value="Ser/Thr_kinase_AS"/>
</dbReference>
<feature type="domain" description="Protein kinase" evidence="14">
    <location>
        <begin position="653"/>
        <end position="911"/>
    </location>
</feature>
<dbReference type="Proteomes" id="UP001304243">
    <property type="component" value="Unassembled WGS sequence"/>
</dbReference>
<comment type="catalytic activity">
    <reaction evidence="10">
        <text>L-threonyl-[protein] + ATP = O-phospho-L-threonyl-[protein] + ADP + H(+)</text>
        <dbReference type="Rhea" id="RHEA:46608"/>
        <dbReference type="Rhea" id="RHEA-COMP:11060"/>
        <dbReference type="Rhea" id="RHEA-COMP:11605"/>
        <dbReference type="ChEBI" id="CHEBI:15378"/>
        <dbReference type="ChEBI" id="CHEBI:30013"/>
        <dbReference type="ChEBI" id="CHEBI:30616"/>
        <dbReference type="ChEBI" id="CHEBI:61977"/>
        <dbReference type="ChEBI" id="CHEBI:456216"/>
        <dbReference type="EC" id="2.7.11.1"/>
    </reaction>
</comment>
<comment type="catalytic activity">
    <reaction evidence="11">
        <text>L-seryl-[protein] + ATP = O-phospho-L-seryl-[protein] + ADP + H(+)</text>
        <dbReference type="Rhea" id="RHEA:17989"/>
        <dbReference type="Rhea" id="RHEA-COMP:9863"/>
        <dbReference type="Rhea" id="RHEA-COMP:11604"/>
        <dbReference type="ChEBI" id="CHEBI:15378"/>
        <dbReference type="ChEBI" id="CHEBI:29999"/>
        <dbReference type="ChEBI" id="CHEBI:30616"/>
        <dbReference type="ChEBI" id="CHEBI:83421"/>
        <dbReference type="ChEBI" id="CHEBI:456216"/>
        <dbReference type="EC" id="2.7.11.1"/>
    </reaction>
</comment>
<dbReference type="GO" id="GO:0045719">
    <property type="term" value="P:negative regulation of glycogen biosynthetic process"/>
    <property type="evidence" value="ECO:0007669"/>
    <property type="project" value="TreeGrafter"/>
</dbReference>
<evidence type="ECO:0000256" key="3">
    <source>
        <dbReference type="ARBA" id="ARBA00022490"/>
    </source>
</evidence>
<evidence type="ECO:0000256" key="5">
    <source>
        <dbReference type="ARBA" id="ARBA00022553"/>
    </source>
</evidence>
<dbReference type="GO" id="GO:0005829">
    <property type="term" value="C:cytosol"/>
    <property type="evidence" value="ECO:0007669"/>
    <property type="project" value="TreeGrafter"/>
</dbReference>
<dbReference type="InterPro" id="IPR000719">
    <property type="entry name" value="Prot_kinase_dom"/>
</dbReference>
<keyword evidence="3" id="KW-0963">Cytoplasm</keyword>
<evidence type="ECO:0000256" key="11">
    <source>
        <dbReference type="ARBA" id="ARBA00048679"/>
    </source>
</evidence>
<evidence type="ECO:0000256" key="1">
    <source>
        <dbReference type="ARBA" id="ARBA00004496"/>
    </source>
</evidence>
<reference evidence="15 16" key="1">
    <citation type="submission" date="2022-11" db="EMBL/GenBank/DDBJ databases">
        <title>Mucor velutinosus strain NIH1002 WGS.</title>
        <authorList>
            <person name="Subramanian P."/>
            <person name="Mullikin J.C."/>
            <person name="Segre J.A."/>
            <person name="Zelazny A.M."/>
        </authorList>
    </citation>
    <scope>NUCLEOTIDE SEQUENCE [LARGE SCALE GENOMIC DNA]</scope>
    <source>
        <strain evidence="15 16">NIH1002</strain>
    </source>
</reference>
<keyword evidence="8" id="KW-0418">Kinase</keyword>
<keyword evidence="6" id="KW-0808">Transferase</keyword>
<comment type="caution">
    <text evidence="15">The sequence shown here is derived from an EMBL/GenBank/DDBJ whole genome shotgun (WGS) entry which is preliminary data.</text>
</comment>
<dbReference type="AlphaFoldDB" id="A0AAN7DB51"/>
<evidence type="ECO:0000256" key="9">
    <source>
        <dbReference type="ARBA" id="ARBA00022840"/>
    </source>
</evidence>
<evidence type="ECO:0000256" key="12">
    <source>
        <dbReference type="PROSITE-ProRule" id="PRU10141"/>
    </source>
</evidence>
<keyword evidence="16" id="KW-1185">Reference proteome</keyword>
<keyword evidence="7 12" id="KW-0547">Nucleotide-binding</keyword>
<evidence type="ECO:0000259" key="14">
    <source>
        <dbReference type="PROSITE" id="PS50011"/>
    </source>
</evidence>
<evidence type="ECO:0000256" key="10">
    <source>
        <dbReference type="ARBA" id="ARBA00047899"/>
    </source>
</evidence>
<dbReference type="GO" id="GO:0005634">
    <property type="term" value="C:nucleus"/>
    <property type="evidence" value="ECO:0007669"/>
    <property type="project" value="TreeGrafter"/>
</dbReference>
<dbReference type="PROSITE" id="PS50011">
    <property type="entry name" value="PROTEIN_KINASE_DOM"/>
    <property type="match status" value="1"/>
</dbReference>
<feature type="compositionally biased region" description="Polar residues" evidence="13">
    <location>
        <begin position="148"/>
        <end position="162"/>
    </location>
</feature>
<feature type="compositionally biased region" description="Acidic residues" evidence="13">
    <location>
        <begin position="179"/>
        <end position="192"/>
    </location>
</feature>
<keyword evidence="9 12" id="KW-0067">ATP-binding</keyword>
<feature type="compositionally biased region" description="Polar residues" evidence="13">
    <location>
        <begin position="124"/>
        <end position="134"/>
    </location>
</feature>
<keyword evidence="5" id="KW-0597">Phosphoprotein</keyword>
<comment type="subcellular location">
    <subcellularLocation>
        <location evidence="1">Cytoplasm</location>
    </subcellularLocation>
</comment>